<name>A0A813J027_POLGL</name>
<comment type="caution">
    <text evidence="1">The sequence shown here is derived from an EMBL/GenBank/DDBJ whole genome shotgun (WGS) entry which is preliminary data.</text>
</comment>
<accession>A0A813J027</accession>
<dbReference type="AlphaFoldDB" id="A0A813J027"/>
<sequence>EYIQVPGSGEIIGRCGPPAGLAAGCEHLRIERIRTLAECVQVLLQTEQGDTLNYNDQ</sequence>
<protein>
    <submittedName>
        <fullName evidence="1">Uncharacterized protein</fullName>
    </submittedName>
</protein>
<evidence type="ECO:0000313" key="1">
    <source>
        <dbReference type="EMBL" id="CAE8660817.1"/>
    </source>
</evidence>
<feature type="non-terminal residue" evidence="1">
    <location>
        <position position="57"/>
    </location>
</feature>
<gene>
    <name evidence="1" type="ORF">PGLA2088_LOCUS14281</name>
</gene>
<dbReference type="EMBL" id="CAJNNW010017360">
    <property type="protein sequence ID" value="CAE8660817.1"/>
    <property type="molecule type" value="Genomic_DNA"/>
</dbReference>
<dbReference type="Proteomes" id="UP000626109">
    <property type="component" value="Unassembled WGS sequence"/>
</dbReference>
<evidence type="ECO:0000313" key="2">
    <source>
        <dbReference type="Proteomes" id="UP000626109"/>
    </source>
</evidence>
<feature type="non-terminal residue" evidence="1">
    <location>
        <position position="1"/>
    </location>
</feature>
<organism evidence="1 2">
    <name type="scientific">Polarella glacialis</name>
    <name type="common">Dinoflagellate</name>
    <dbReference type="NCBI Taxonomy" id="89957"/>
    <lineage>
        <taxon>Eukaryota</taxon>
        <taxon>Sar</taxon>
        <taxon>Alveolata</taxon>
        <taxon>Dinophyceae</taxon>
        <taxon>Suessiales</taxon>
        <taxon>Suessiaceae</taxon>
        <taxon>Polarella</taxon>
    </lineage>
</organism>
<reference evidence="1" key="1">
    <citation type="submission" date="2021-02" db="EMBL/GenBank/DDBJ databases">
        <authorList>
            <person name="Dougan E. K."/>
            <person name="Rhodes N."/>
            <person name="Thang M."/>
            <person name="Chan C."/>
        </authorList>
    </citation>
    <scope>NUCLEOTIDE SEQUENCE</scope>
</reference>
<proteinExistence type="predicted"/>